<evidence type="ECO:0000256" key="1">
    <source>
        <dbReference type="SAM" id="MobiDB-lite"/>
    </source>
</evidence>
<dbReference type="Proteomes" id="UP001165267">
    <property type="component" value="Unassembled WGS sequence"/>
</dbReference>
<comment type="caution">
    <text evidence="2">The sequence shown here is derived from an EMBL/GenBank/DDBJ whole genome shotgun (WGS) entry which is preliminary data.</text>
</comment>
<name>A0ABT1XLE7_9BURK</name>
<feature type="compositionally biased region" description="Gly residues" evidence="1">
    <location>
        <begin position="165"/>
        <end position="192"/>
    </location>
</feature>
<feature type="non-terminal residue" evidence="2">
    <location>
        <position position="248"/>
    </location>
</feature>
<gene>
    <name evidence="2" type="ORF">NSP04_13655</name>
</gene>
<evidence type="ECO:0000313" key="3">
    <source>
        <dbReference type="Proteomes" id="UP001165267"/>
    </source>
</evidence>
<reference evidence="2" key="1">
    <citation type="submission" date="2022-07" db="EMBL/GenBank/DDBJ databases">
        <authorList>
            <person name="Xamxidin M."/>
        </authorList>
    </citation>
    <scope>NUCLEOTIDE SEQUENCE</scope>
    <source>
        <strain evidence="2">YS8-69</strain>
    </source>
</reference>
<evidence type="ECO:0000313" key="2">
    <source>
        <dbReference type="EMBL" id="MCR2747691.1"/>
    </source>
</evidence>
<protein>
    <recommendedName>
        <fullName evidence="4">Retention module-containing protein</fullName>
    </recommendedName>
</protein>
<dbReference type="EMBL" id="JANKHG010000026">
    <property type="protein sequence ID" value="MCR2747691.1"/>
    <property type="molecule type" value="Genomic_DNA"/>
</dbReference>
<evidence type="ECO:0008006" key="4">
    <source>
        <dbReference type="Google" id="ProtNLM"/>
    </source>
</evidence>
<feature type="region of interest" description="Disordered" evidence="1">
    <location>
        <begin position="153"/>
        <end position="196"/>
    </location>
</feature>
<feature type="region of interest" description="Disordered" evidence="1">
    <location>
        <begin position="226"/>
        <end position="248"/>
    </location>
</feature>
<keyword evidence="3" id="KW-1185">Reference proteome</keyword>
<organism evidence="2 3">
    <name type="scientific">Limnobacter parvus</name>
    <dbReference type="NCBI Taxonomy" id="2939690"/>
    <lineage>
        <taxon>Bacteria</taxon>
        <taxon>Pseudomonadati</taxon>
        <taxon>Pseudomonadota</taxon>
        <taxon>Betaproteobacteria</taxon>
        <taxon>Burkholderiales</taxon>
        <taxon>Burkholderiaceae</taxon>
        <taxon>Limnobacter</taxon>
    </lineage>
</organism>
<sequence>MSTLVIGSVNELEGPVSIMRDGETRSLVSGDAIKAGDVITASDSGRASIILANSYGEPIGNLLVAPTGSVIVDTTMKNGQPAMVFEALSDDGVTIANLDPDFADMVELNGVEQAGAEGGMFGLFGGGLLAGGSMGSIATVGAGAVGLGLLASSSDDEGSGPTSSAGGGTVGGSDGGTGGGDGDGGGDTGGTTGTPLDVVLDPVLDALAGTPLVAVTEPLADALGTLGGAAGGAGGGGSDGPTGTPLDA</sequence>
<feature type="compositionally biased region" description="Gly residues" evidence="1">
    <location>
        <begin position="226"/>
        <end position="240"/>
    </location>
</feature>
<accession>A0ABT1XLE7</accession>
<feature type="compositionally biased region" description="Low complexity" evidence="1">
    <location>
        <begin position="153"/>
        <end position="164"/>
    </location>
</feature>
<proteinExistence type="predicted"/>